<dbReference type="InParanoid" id="M1YYS7"/>
<sequence>MLSTALRVNGLNQGYQVVHLNHPCTLWTRASLANWRWLRQLAEALNREYRFRFDKKTNHRSWDLISSLPLPPIADVGLTPFAQAMPDRYKQKNAVQAYRDFYCAEKRNLFKWTRRTPPKWVQNNSPSESTSMKVETH</sequence>
<reference evidence="1 2" key="1">
    <citation type="journal article" date="2013" name="Front. Microbiol.">
        <title>The genome of Nitrospina gracilis illuminates the metabolism and evolution of the major marine nitrite oxidizer.</title>
        <authorList>
            <person name="Luecker S."/>
            <person name="Nowka B."/>
            <person name="Rattei T."/>
            <person name="Spieck E."/>
            <person name="and Daims H."/>
        </authorList>
    </citation>
    <scope>NUCLEOTIDE SEQUENCE [LARGE SCALE GENOMIC DNA]</scope>
    <source>
        <strain evidence="1 2">3/211</strain>
    </source>
</reference>
<dbReference type="EMBL" id="CAQJ01000051">
    <property type="protein sequence ID" value="CCQ90872.1"/>
    <property type="molecule type" value="Genomic_DNA"/>
</dbReference>
<protein>
    <submittedName>
        <fullName evidence="1">Uncharacterized protein</fullName>
    </submittedName>
</protein>
<name>M1YYS7_NITG3</name>
<dbReference type="HOGENOM" id="CLU_095888_0_0_0"/>
<comment type="caution">
    <text evidence="1">The sequence shown here is derived from an EMBL/GenBank/DDBJ whole genome shotgun (WGS) entry which is preliminary data.</text>
</comment>
<gene>
    <name evidence="1" type="ORF">NITGR_460001</name>
</gene>
<proteinExistence type="predicted"/>
<evidence type="ECO:0000313" key="1">
    <source>
        <dbReference type="EMBL" id="CCQ90872.1"/>
    </source>
</evidence>
<organism evidence="1 2">
    <name type="scientific">Nitrospina gracilis (strain 3/211)</name>
    <dbReference type="NCBI Taxonomy" id="1266370"/>
    <lineage>
        <taxon>Bacteria</taxon>
        <taxon>Pseudomonadati</taxon>
        <taxon>Nitrospinota/Tectimicrobiota group</taxon>
        <taxon>Nitrospinota</taxon>
        <taxon>Nitrospinia</taxon>
        <taxon>Nitrospinales</taxon>
        <taxon>Nitrospinaceae</taxon>
        <taxon>Nitrospina</taxon>
    </lineage>
</organism>
<accession>M1YYS7</accession>
<dbReference type="AlphaFoldDB" id="M1YYS7"/>
<dbReference type="Proteomes" id="UP000011704">
    <property type="component" value="Unassembled WGS sequence"/>
</dbReference>
<keyword evidence="2" id="KW-1185">Reference proteome</keyword>
<evidence type="ECO:0000313" key="2">
    <source>
        <dbReference type="Proteomes" id="UP000011704"/>
    </source>
</evidence>